<keyword evidence="4" id="KW-0812">Transmembrane</keyword>
<dbReference type="EMBL" id="OX451738">
    <property type="protein sequence ID" value="CAI8605064.1"/>
    <property type="molecule type" value="Genomic_DNA"/>
</dbReference>
<dbReference type="PANTHER" id="PTHR46008:SF2">
    <property type="entry name" value="LEAF RUST 10 DISEASE-RESISTANCE LOCUS RECEPTOR-LIKE PROTEIN KINASE-LIKE 1.4"/>
    <property type="match status" value="1"/>
</dbReference>
<dbReference type="Gene3D" id="3.30.200.20">
    <property type="entry name" value="Phosphorylase Kinase, domain 1"/>
    <property type="match status" value="1"/>
</dbReference>
<keyword evidence="1 3" id="KW-0547">Nucleotide-binding</keyword>
<dbReference type="GO" id="GO:0016301">
    <property type="term" value="F:kinase activity"/>
    <property type="evidence" value="ECO:0007669"/>
    <property type="project" value="TreeGrafter"/>
</dbReference>
<keyword evidence="5" id="KW-0732">Signal</keyword>
<name>A0AAV1A769_VICFA</name>
<evidence type="ECO:0000256" key="3">
    <source>
        <dbReference type="PROSITE-ProRule" id="PRU10141"/>
    </source>
</evidence>
<dbReference type="GO" id="GO:0005524">
    <property type="term" value="F:ATP binding"/>
    <property type="evidence" value="ECO:0007669"/>
    <property type="project" value="UniProtKB-UniRule"/>
</dbReference>
<dbReference type="PANTHER" id="PTHR46008">
    <property type="entry name" value="LEAF RUST 10 DISEASE-RESISTANCE LOCUS RECEPTOR-LIKE PROTEIN KINASE-LIKE 1.4"/>
    <property type="match status" value="1"/>
</dbReference>
<gene>
    <name evidence="6" type="ORF">VFH_III164400</name>
</gene>
<keyword evidence="4" id="KW-1133">Transmembrane helix</keyword>
<evidence type="ECO:0000256" key="2">
    <source>
        <dbReference type="ARBA" id="ARBA00022840"/>
    </source>
</evidence>
<dbReference type="InterPro" id="IPR011009">
    <property type="entry name" value="Kinase-like_dom_sf"/>
</dbReference>
<organism evidence="6 7">
    <name type="scientific">Vicia faba</name>
    <name type="common">Broad bean</name>
    <name type="synonym">Faba vulgaris</name>
    <dbReference type="NCBI Taxonomy" id="3906"/>
    <lineage>
        <taxon>Eukaryota</taxon>
        <taxon>Viridiplantae</taxon>
        <taxon>Streptophyta</taxon>
        <taxon>Embryophyta</taxon>
        <taxon>Tracheophyta</taxon>
        <taxon>Spermatophyta</taxon>
        <taxon>Magnoliopsida</taxon>
        <taxon>eudicotyledons</taxon>
        <taxon>Gunneridae</taxon>
        <taxon>Pentapetalae</taxon>
        <taxon>rosids</taxon>
        <taxon>fabids</taxon>
        <taxon>Fabales</taxon>
        <taxon>Fabaceae</taxon>
        <taxon>Papilionoideae</taxon>
        <taxon>50 kb inversion clade</taxon>
        <taxon>NPAAA clade</taxon>
        <taxon>Hologalegina</taxon>
        <taxon>IRL clade</taxon>
        <taxon>Fabeae</taxon>
        <taxon>Vicia</taxon>
    </lineage>
</organism>
<accession>A0AAV1A769</accession>
<feature type="binding site" evidence="3">
    <location>
        <position position="349"/>
    </location>
    <ligand>
        <name>ATP</name>
        <dbReference type="ChEBI" id="CHEBI:30616"/>
    </ligand>
</feature>
<dbReference type="AlphaFoldDB" id="A0AAV1A769"/>
<protein>
    <submittedName>
        <fullName evidence="6">Uncharacterized protein</fullName>
    </submittedName>
</protein>
<keyword evidence="2 3" id="KW-0067">ATP-binding</keyword>
<evidence type="ECO:0000313" key="7">
    <source>
        <dbReference type="Proteomes" id="UP001157006"/>
    </source>
</evidence>
<dbReference type="Proteomes" id="UP001157006">
    <property type="component" value="Chromosome 3"/>
</dbReference>
<dbReference type="SUPFAM" id="SSF56112">
    <property type="entry name" value="Protein kinase-like (PK-like)"/>
    <property type="match status" value="1"/>
</dbReference>
<dbReference type="PROSITE" id="PS00107">
    <property type="entry name" value="PROTEIN_KINASE_ATP"/>
    <property type="match status" value="1"/>
</dbReference>
<feature type="transmembrane region" description="Helical" evidence="4">
    <location>
        <begin position="259"/>
        <end position="281"/>
    </location>
</feature>
<keyword evidence="4" id="KW-0472">Membrane</keyword>
<feature type="chain" id="PRO_5043370583" evidence="5">
    <location>
        <begin position="26"/>
        <end position="376"/>
    </location>
</feature>
<sequence length="376" mass="42044">MFSLSHPLLFLSFFTIIQLLLPSSANCPSSFNCGYLTQISFPFTTTQHPNCGMLIIHGCDDSEPQSKKTIQNNKTWFDITKIEPYTITIKDQDLHDILLKKSCDILTYNSKFTVNTPLVSSRLQNYITVYGCNTNNTVDLQQYYSVSNSTSICRNENDSLNGVSDSDIQSNKAIVVITDSISSNSNHLRGCSRALIPTSFEVKRLDPDQLFNSLSDEIAIELQVSQNCSTCHDLDGGQCRLDNYAQFYCQHDNSKKTRLIVVAVASSAGVLVVLAILGWFLRRRFFNDKNPPYQIIELFLKNHGHLAAKRYTYAEIKKATNSFKDKLGQGGYGSVYKGKLQDGSLVAVKVLSESSGNGEELVSLLMLTLLLYWDSI</sequence>
<evidence type="ECO:0000256" key="4">
    <source>
        <dbReference type="SAM" id="Phobius"/>
    </source>
</evidence>
<feature type="signal peptide" evidence="5">
    <location>
        <begin position="1"/>
        <end position="25"/>
    </location>
</feature>
<proteinExistence type="predicted"/>
<dbReference type="InterPro" id="IPR017441">
    <property type="entry name" value="Protein_kinase_ATP_BS"/>
</dbReference>
<evidence type="ECO:0000256" key="5">
    <source>
        <dbReference type="SAM" id="SignalP"/>
    </source>
</evidence>
<reference evidence="6 7" key="1">
    <citation type="submission" date="2023-01" db="EMBL/GenBank/DDBJ databases">
        <authorList>
            <person name="Kreplak J."/>
        </authorList>
    </citation>
    <scope>NUCLEOTIDE SEQUENCE [LARGE SCALE GENOMIC DNA]</scope>
</reference>
<keyword evidence="7" id="KW-1185">Reference proteome</keyword>
<evidence type="ECO:0000313" key="6">
    <source>
        <dbReference type="EMBL" id="CAI8605064.1"/>
    </source>
</evidence>
<evidence type="ECO:0000256" key="1">
    <source>
        <dbReference type="ARBA" id="ARBA00022741"/>
    </source>
</evidence>